<evidence type="ECO:0000259" key="8">
    <source>
        <dbReference type="Pfam" id="PF18052"/>
    </source>
</evidence>
<protein>
    <recommendedName>
        <fullName evidence="13">Disease resistance protein RGA3</fullName>
    </recommendedName>
</protein>
<dbReference type="InterPro" id="IPR027417">
    <property type="entry name" value="P-loop_NTPase"/>
</dbReference>
<dbReference type="Gene3D" id="1.20.5.4130">
    <property type="match status" value="1"/>
</dbReference>
<dbReference type="InterPro" id="IPR041118">
    <property type="entry name" value="Rx_N"/>
</dbReference>
<gene>
    <name evidence="11" type="ORF">LTRI10_LOCUS14795</name>
</gene>
<evidence type="ECO:0000256" key="2">
    <source>
        <dbReference type="ARBA" id="ARBA00022737"/>
    </source>
</evidence>
<dbReference type="CDD" id="cd14798">
    <property type="entry name" value="RX-CC_like"/>
    <property type="match status" value="1"/>
</dbReference>
<reference evidence="11 12" key="1">
    <citation type="submission" date="2024-04" db="EMBL/GenBank/DDBJ databases">
        <authorList>
            <person name="Fracassetti M."/>
        </authorList>
    </citation>
    <scope>NUCLEOTIDE SEQUENCE [LARGE SCALE GENOMIC DNA]</scope>
</reference>
<evidence type="ECO:0000256" key="4">
    <source>
        <dbReference type="ARBA" id="ARBA00022821"/>
    </source>
</evidence>
<keyword evidence="12" id="KW-1185">Reference proteome</keyword>
<dbReference type="Pfam" id="PF23559">
    <property type="entry name" value="WHD_DRP"/>
    <property type="match status" value="1"/>
</dbReference>
<dbReference type="InterPro" id="IPR003591">
    <property type="entry name" value="Leu-rich_rpt_typical-subtyp"/>
</dbReference>
<sequence>MAAALGELVLKKLGSLAADQASLLWGLKSEIQRLESTVSSIQAVLLDAEEQSSKSHQVQLWLRGLEEALYDAEDLLDDFSTEVLQRKQMDGNGFVNEVCRFFSPSNQVAYGLKIANQIKAIRSKLDEIDQNRKQFNFQTCPVASQHERQTESTIPEIVVGREEDKQEIISMLLSPSYKEKVAVVPIVGMGGLGKTTLAQLIYNDDKIKSRFDCRSWVCVSETFEPKVLVKSILESMTKKKVEDLPLNVLKDLLHEEINNKLVLLVLDDVWNEDREKWIRFKGLFTSAAAEGSRMVITTRLRIVAEMIATETIVPHELKGLSEPESWSLFEKMAFKGGVASGRRYVELGKEVVMKCRGVPLALRSMGGVLFFKDTESEWETVRDRHLLSLEGDILATTLKLSYDNLPSHLKRCFAYCKLFPKDHEIEVKMLIQLWMAQGYVTKSNQSSVLEEVGMEHFKNLLWRSFFQEVTKDAYGNMKSCKMHDLMHDLAVSIAGEETICLNASNLTNSLLSSGNINLERIRHLSIDFGERSFDELWQVPTLLAKATRLRTFLIINVIYKAKFEGGCEKIFPKMIRLRVLGLRKVTTRILTSTVHELKHLRYLDFSENEMEVLSNEISRLVNLQVFNLRGCVYLSLLPTKIEKLHNLIYLDLDDSSLTGVPAGIGNLSFLRELTKFVVTEAAADGTSPAAGLGELKKLNNLSGELTIKGLEWVKDKSEAETANLNEKSRLRRLQLWWGDARIFKASDDDMARRSDLDWSVLEALQPHSNLKEIRLSFYCGTSIPTRNCWFSSLRNLVQIKLYGCRKLRSLPNLVPFVSLEELELQGLCSLEYVQSETMTPNNDLEFLPSLKCLAITFCRNLVGWSPKNTEDSPLLPRVSTLEITYCPKIVLLPRFRVNFERVELTAVSSDLLSAFGASLISPPRSRFHWLCLESVNELPQRLVAQLTSLKRLRIYHTTLSPSILRQLPSLQEFHIRDCKFLELDDYYYDDCDDDHNNMAPPCVLPSLRCLIVDRDELVTLPKWVQHSSNLQQLEIIRCDELKCLPSWLTKLTALKSLNVRRCGILSGRCRSNTAEDWPIVSHIPNIEVDFIVVQQNGCYLGIDEELHQQQQHQQEEEASSHTLISSSLLQNCFASMTCNLFQRCFLP</sequence>
<dbReference type="Proteomes" id="UP001497516">
    <property type="component" value="Chromosome 2"/>
</dbReference>
<dbReference type="Gene3D" id="3.80.10.10">
    <property type="entry name" value="Ribonuclease Inhibitor"/>
    <property type="match status" value="2"/>
</dbReference>
<dbReference type="SMART" id="SM00369">
    <property type="entry name" value="LRR_TYP"/>
    <property type="match status" value="2"/>
</dbReference>
<dbReference type="InterPro" id="IPR058922">
    <property type="entry name" value="WHD_DRP"/>
</dbReference>
<dbReference type="InterPro" id="IPR002182">
    <property type="entry name" value="NB-ARC"/>
</dbReference>
<keyword evidence="4" id="KW-0611">Plant defense</keyword>
<keyword evidence="5" id="KW-0067">ATP-binding</keyword>
<feature type="domain" description="NB-ARC" evidence="7">
    <location>
        <begin position="162"/>
        <end position="335"/>
    </location>
</feature>
<evidence type="ECO:0000256" key="5">
    <source>
        <dbReference type="ARBA" id="ARBA00022840"/>
    </source>
</evidence>
<dbReference type="InterPro" id="IPR038005">
    <property type="entry name" value="RX-like_CC"/>
</dbReference>
<dbReference type="GO" id="GO:0005524">
    <property type="term" value="F:ATP binding"/>
    <property type="evidence" value="ECO:0007669"/>
    <property type="project" value="UniProtKB-KW"/>
</dbReference>
<dbReference type="PANTHER" id="PTHR36766">
    <property type="entry name" value="PLANT BROAD-SPECTRUM MILDEW RESISTANCE PROTEIN RPW8"/>
    <property type="match status" value="1"/>
</dbReference>
<dbReference type="InterPro" id="IPR036388">
    <property type="entry name" value="WH-like_DNA-bd_sf"/>
</dbReference>
<organism evidence="11 12">
    <name type="scientific">Linum trigynum</name>
    <dbReference type="NCBI Taxonomy" id="586398"/>
    <lineage>
        <taxon>Eukaryota</taxon>
        <taxon>Viridiplantae</taxon>
        <taxon>Streptophyta</taxon>
        <taxon>Embryophyta</taxon>
        <taxon>Tracheophyta</taxon>
        <taxon>Spermatophyta</taxon>
        <taxon>Magnoliopsida</taxon>
        <taxon>eudicotyledons</taxon>
        <taxon>Gunneridae</taxon>
        <taxon>Pentapetalae</taxon>
        <taxon>rosids</taxon>
        <taxon>fabids</taxon>
        <taxon>Malpighiales</taxon>
        <taxon>Linaceae</taxon>
        <taxon>Linum</taxon>
    </lineage>
</organism>
<dbReference type="Pfam" id="PF18052">
    <property type="entry name" value="Rx_N"/>
    <property type="match status" value="1"/>
</dbReference>
<keyword evidence="2" id="KW-0677">Repeat</keyword>
<evidence type="ECO:0000256" key="3">
    <source>
        <dbReference type="ARBA" id="ARBA00022741"/>
    </source>
</evidence>
<dbReference type="FunFam" id="1.10.10.10:FF:000322">
    <property type="entry name" value="Probable disease resistance protein At1g63360"/>
    <property type="match status" value="1"/>
</dbReference>
<evidence type="ECO:0000313" key="11">
    <source>
        <dbReference type="EMBL" id="CAL1372823.1"/>
    </source>
</evidence>
<dbReference type="GO" id="GO:0043531">
    <property type="term" value="F:ADP binding"/>
    <property type="evidence" value="ECO:0007669"/>
    <property type="project" value="InterPro"/>
</dbReference>
<keyword evidence="6" id="KW-0175">Coiled coil</keyword>
<feature type="domain" description="R13L1/DRL21-like LRR repeat region" evidence="10">
    <location>
        <begin position="692"/>
        <end position="826"/>
    </location>
</feature>
<proteinExistence type="predicted"/>
<dbReference type="GO" id="GO:0051707">
    <property type="term" value="P:response to other organism"/>
    <property type="evidence" value="ECO:0007669"/>
    <property type="project" value="UniProtKB-ARBA"/>
</dbReference>
<dbReference type="GO" id="GO:0006952">
    <property type="term" value="P:defense response"/>
    <property type="evidence" value="ECO:0007669"/>
    <property type="project" value="UniProtKB-KW"/>
</dbReference>
<dbReference type="EMBL" id="OZ034815">
    <property type="protein sequence ID" value="CAL1372823.1"/>
    <property type="molecule type" value="Genomic_DNA"/>
</dbReference>
<dbReference type="SUPFAM" id="SSF52058">
    <property type="entry name" value="L domain-like"/>
    <property type="match status" value="1"/>
</dbReference>
<dbReference type="InterPro" id="IPR032675">
    <property type="entry name" value="LRR_dom_sf"/>
</dbReference>
<evidence type="ECO:0000259" key="10">
    <source>
        <dbReference type="Pfam" id="PF25019"/>
    </source>
</evidence>
<dbReference type="PANTHER" id="PTHR36766:SF38">
    <property type="entry name" value="DISEASE RESISTANCE PROTEIN RGA3"/>
    <property type="match status" value="1"/>
</dbReference>
<dbReference type="FunFam" id="3.40.50.300:FF:001091">
    <property type="entry name" value="Probable disease resistance protein At1g61300"/>
    <property type="match status" value="1"/>
</dbReference>
<feature type="coiled-coil region" evidence="6">
    <location>
        <begin position="31"/>
        <end position="82"/>
    </location>
</feature>
<name>A0AAV2DI06_9ROSI</name>
<dbReference type="Gene3D" id="1.10.10.10">
    <property type="entry name" value="Winged helix-like DNA-binding domain superfamily/Winged helix DNA-binding domain"/>
    <property type="match status" value="1"/>
</dbReference>
<evidence type="ECO:0000313" key="12">
    <source>
        <dbReference type="Proteomes" id="UP001497516"/>
    </source>
</evidence>
<feature type="domain" description="Disease resistance protein winged helix" evidence="9">
    <location>
        <begin position="418"/>
        <end position="490"/>
    </location>
</feature>
<evidence type="ECO:0000259" key="9">
    <source>
        <dbReference type="Pfam" id="PF23559"/>
    </source>
</evidence>
<dbReference type="Pfam" id="PF25019">
    <property type="entry name" value="LRR_R13L1-DRL21"/>
    <property type="match status" value="1"/>
</dbReference>
<accession>A0AAV2DI06</accession>
<keyword evidence="1" id="KW-0433">Leucine-rich repeat</keyword>
<dbReference type="Gene3D" id="1.10.8.430">
    <property type="entry name" value="Helical domain of apoptotic protease-activating factors"/>
    <property type="match status" value="1"/>
</dbReference>
<dbReference type="AlphaFoldDB" id="A0AAV2DI06"/>
<evidence type="ECO:0000256" key="6">
    <source>
        <dbReference type="SAM" id="Coils"/>
    </source>
</evidence>
<evidence type="ECO:0000259" key="7">
    <source>
        <dbReference type="Pfam" id="PF00931"/>
    </source>
</evidence>
<dbReference type="Pfam" id="PF00931">
    <property type="entry name" value="NB-ARC"/>
    <property type="match status" value="1"/>
</dbReference>
<dbReference type="SUPFAM" id="SSF52540">
    <property type="entry name" value="P-loop containing nucleoside triphosphate hydrolases"/>
    <property type="match status" value="1"/>
</dbReference>
<keyword evidence="3" id="KW-0547">Nucleotide-binding</keyword>
<dbReference type="InterPro" id="IPR056789">
    <property type="entry name" value="LRR_R13L1-DRL21"/>
</dbReference>
<dbReference type="InterPro" id="IPR042197">
    <property type="entry name" value="Apaf_helical"/>
</dbReference>
<dbReference type="Gene3D" id="3.40.50.300">
    <property type="entry name" value="P-loop containing nucleotide triphosphate hydrolases"/>
    <property type="match status" value="1"/>
</dbReference>
<evidence type="ECO:0000256" key="1">
    <source>
        <dbReference type="ARBA" id="ARBA00022614"/>
    </source>
</evidence>
<evidence type="ECO:0008006" key="13">
    <source>
        <dbReference type="Google" id="ProtNLM"/>
    </source>
</evidence>
<dbReference type="PRINTS" id="PR00364">
    <property type="entry name" value="DISEASERSIST"/>
</dbReference>
<feature type="domain" description="Disease resistance N-terminal" evidence="8">
    <location>
        <begin position="9"/>
        <end position="92"/>
    </location>
</feature>